<keyword evidence="6" id="KW-0479">Metal-binding</keyword>
<comment type="pathway">
    <text evidence="2 14">Carbohydrate degradation; glycolysis; pyruvate from D-glyceraldehyde 3-phosphate: step 5/5.</text>
</comment>
<dbReference type="SUPFAM" id="SSF50800">
    <property type="entry name" value="PK beta-barrel domain-like"/>
    <property type="match status" value="1"/>
</dbReference>
<dbReference type="InterPro" id="IPR015806">
    <property type="entry name" value="Pyrv_Knase_insert_dom_sf"/>
</dbReference>
<dbReference type="Pfam" id="PF00224">
    <property type="entry name" value="PK"/>
    <property type="match status" value="1"/>
</dbReference>
<dbReference type="EC" id="2.7.1.40" evidence="4 13"/>
<geneLocation type="plasmid" evidence="17">
    <name>2</name>
</geneLocation>
<evidence type="ECO:0000259" key="15">
    <source>
        <dbReference type="Pfam" id="PF00224"/>
    </source>
</evidence>
<comment type="catalytic activity">
    <reaction evidence="14">
        <text>pyruvate + ATP = phosphoenolpyruvate + ADP + H(+)</text>
        <dbReference type="Rhea" id="RHEA:18157"/>
        <dbReference type="ChEBI" id="CHEBI:15361"/>
        <dbReference type="ChEBI" id="CHEBI:15378"/>
        <dbReference type="ChEBI" id="CHEBI:30616"/>
        <dbReference type="ChEBI" id="CHEBI:58702"/>
        <dbReference type="ChEBI" id="CHEBI:456216"/>
        <dbReference type="EC" id="2.7.1.40"/>
    </reaction>
</comment>
<dbReference type="GO" id="GO:0030955">
    <property type="term" value="F:potassium ion binding"/>
    <property type="evidence" value="ECO:0007669"/>
    <property type="project" value="UniProtKB-UniRule"/>
</dbReference>
<evidence type="ECO:0000256" key="2">
    <source>
        <dbReference type="ARBA" id="ARBA00004997"/>
    </source>
</evidence>
<dbReference type="GO" id="GO:0016301">
    <property type="term" value="F:kinase activity"/>
    <property type="evidence" value="ECO:0007669"/>
    <property type="project" value="UniProtKB-KW"/>
</dbReference>
<keyword evidence="17" id="KW-0614">Plasmid</keyword>
<dbReference type="InterPro" id="IPR040442">
    <property type="entry name" value="Pyrv_kinase-like_dom_sf"/>
</dbReference>
<evidence type="ECO:0000256" key="11">
    <source>
        <dbReference type="ARBA" id="ARBA00023152"/>
    </source>
</evidence>
<organism evidence="17">
    <name type="scientific">Metamycoplasma salivarium</name>
    <name type="common">Mycoplasma salivarium</name>
    <dbReference type="NCBI Taxonomy" id="2124"/>
    <lineage>
        <taxon>Bacteria</taxon>
        <taxon>Bacillati</taxon>
        <taxon>Mycoplasmatota</taxon>
        <taxon>Mycoplasmoidales</taxon>
        <taxon>Metamycoplasmataceae</taxon>
        <taxon>Metamycoplasma</taxon>
    </lineage>
</organism>
<keyword evidence="5 14" id="KW-0808">Transferase</keyword>
<evidence type="ECO:0000313" key="17">
    <source>
        <dbReference type="EMBL" id="VEU56333.1"/>
    </source>
</evidence>
<evidence type="ECO:0000256" key="6">
    <source>
        <dbReference type="ARBA" id="ARBA00022723"/>
    </source>
</evidence>
<feature type="domain" description="Pyruvate kinase barrel" evidence="15">
    <location>
        <begin position="8"/>
        <end position="332"/>
    </location>
</feature>
<keyword evidence="10 14" id="KW-0460">Magnesium</keyword>
<dbReference type="PANTHER" id="PTHR11817">
    <property type="entry name" value="PYRUVATE KINASE"/>
    <property type="match status" value="1"/>
</dbReference>
<dbReference type="Pfam" id="PF02887">
    <property type="entry name" value="PK_C"/>
    <property type="match status" value="1"/>
</dbReference>
<dbReference type="InterPro" id="IPR001697">
    <property type="entry name" value="Pyr_Knase"/>
</dbReference>
<evidence type="ECO:0000256" key="7">
    <source>
        <dbReference type="ARBA" id="ARBA00022741"/>
    </source>
</evidence>
<keyword evidence="9" id="KW-0067">ATP-binding</keyword>
<evidence type="ECO:0000256" key="1">
    <source>
        <dbReference type="ARBA" id="ARBA00001958"/>
    </source>
</evidence>
<keyword evidence="11 14" id="KW-0324">Glycolysis</keyword>
<dbReference type="GO" id="GO:0000287">
    <property type="term" value="F:magnesium ion binding"/>
    <property type="evidence" value="ECO:0007669"/>
    <property type="project" value="UniProtKB-UniRule"/>
</dbReference>
<dbReference type="NCBIfam" id="NF004491">
    <property type="entry name" value="PRK05826.1"/>
    <property type="match status" value="1"/>
</dbReference>
<evidence type="ECO:0000256" key="3">
    <source>
        <dbReference type="ARBA" id="ARBA00008663"/>
    </source>
</evidence>
<dbReference type="InterPro" id="IPR015793">
    <property type="entry name" value="Pyrv_Knase_brl"/>
</dbReference>
<accession>A0A448ZYM6</accession>
<dbReference type="AlphaFoldDB" id="A0A448ZYM6"/>
<evidence type="ECO:0000256" key="9">
    <source>
        <dbReference type="ARBA" id="ARBA00022840"/>
    </source>
</evidence>
<dbReference type="SUPFAM" id="SSF52935">
    <property type="entry name" value="PK C-terminal domain-like"/>
    <property type="match status" value="1"/>
</dbReference>
<dbReference type="InterPro" id="IPR011037">
    <property type="entry name" value="Pyrv_Knase-like_insert_dom_sf"/>
</dbReference>
<dbReference type="GO" id="GO:0005524">
    <property type="term" value="F:ATP binding"/>
    <property type="evidence" value="ECO:0007669"/>
    <property type="project" value="UniProtKB-KW"/>
</dbReference>
<evidence type="ECO:0000256" key="8">
    <source>
        <dbReference type="ARBA" id="ARBA00022777"/>
    </source>
</evidence>
<feature type="domain" description="Pyruvate kinase C-terminal" evidence="16">
    <location>
        <begin position="369"/>
        <end position="466"/>
    </location>
</feature>
<gene>
    <name evidence="17" type="primary">pyk_2</name>
    <name evidence="17" type="ORF">NCTC10113_01237</name>
</gene>
<comment type="cofactor">
    <cofactor evidence="1">
        <name>K(+)</name>
        <dbReference type="ChEBI" id="CHEBI:29103"/>
    </cofactor>
</comment>
<dbReference type="Gene3D" id="3.20.20.60">
    <property type="entry name" value="Phosphoenolpyruvate-binding domains"/>
    <property type="match status" value="1"/>
</dbReference>
<dbReference type="InterPro" id="IPR036918">
    <property type="entry name" value="Pyrv_Knase_C_sf"/>
</dbReference>
<dbReference type="NCBIfam" id="TIGR01064">
    <property type="entry name" value="pyruv_kin"/>
    <property type="match status" value="1"/>
</dbReference>
<evidence type="ECO:0000256" key="4">
    <source>
        <dbReference type="ARBA" id="ARBA00012142"/>
    </source>
</evidence>
<evidence type="ECO:0000256" key="13">
    <source>
        <dbReference type="NCBIfam" id="TIGR01064"/>
    </source>
</evidence>
<keyword evidence="8 14" id="KW-0418">Kinase</keyword>
<dbReference type="EMBL" id="LR214939">
    <property type="protein sequence ID" value="VEU56333.1"/>
    <property type="molecule type" value="Genomic_DNA"/>
</dbReference>
<dbReference type="InterPro" id="IPR015795">
    <property type="entry name" value="Pyrv_Knase_C"/>
</dbReference>
<evidence type="ECO:0000256" key="14">
    <source>
        <dbReference type="RuleBase" id="RU000504"/>
    </source>
</evidence>
<evidence type="ECO:0000256" key="5">
    <source>
        <dbReference type="ARBA" id="ARBA00022679"/>
    </source>
</evidence>
<keyword evidence="12 17" id="KW-0670">Pyruvate</keyword>
<dbReference type="SUPFAM" id="SSF51621">
    <property type="entry name" value="Phosphoenolpyruvate/pyruvate domain"/>
    <property type="match status" value="1"/>
</dbReference>
<proteinExistence type="inferred from homology"/>
<dbReference type="Gene3D" id="2.40.33.10">
    <property type="entry name" value="PK beta-barrel domain-like"/>
    <property type="match status" value="1"/>
</dbReference>
<protein>
    <recommendedName>
        <fullName evidence="4 13">Pyruvate kinase</fullName>
        <ecNumber evidence="4 13">2.7.1.40</ecNumber>
    </recommendedName>
</protein>
<dbReference type="InterPro" id="IPR015813">
    <property type="entry name" value="Pyrv/PenolPyrv_kinase-like_dom"/>
</dbReference>
<keyword evidence="7" id="KW-0547">Nucleotide-binding</keyword>
<evidence type="ECO:0000259" key="16">
    <source>
        <dbReference type="Pfam" id="PF02887"/>
    </source>
</evidence>
<sequence>MIKFNELRTKIVATIGPSSNNHETLTNLVKAGVSTIRVNFSHGNEQTHKQVYDLTRQVSKELEVPLSLMLDTKGPEIRAGKMKNDVCEIKANTILTIKTDEDSYKNLIGDEKTITVSYCMDKDVHKNDKVLLDDGKLVTIVKEIKENAVIVETQNSHFLKTNKRVNIPGVEFSLPFLGQKDKKDILWGINYGIDIIAASFVNSAKNVNEIRQILKENNAEHIQICSKIESKTGIDNIDEIIESSDAIMVARGDLGLEIPFYDVPYYQKRIIRKCRLAGKQVIVATQMLDSMEKSPLPTRAEVTDVYYAVELGADSTMLSGESASGLYPVNAVQTMAKIAQRAELEYYNELFYSEQLQAVAKDADSRLKIAYEIAKKLKDGKYKYAIVLSHTGQLLKELSKYRPNAFIIGIVHSDKLTNQYGITSGIFCEQHSETIRLKIKENHANAKVALEKFNIKKGDKFIVADSLNITEHTY</sequence>
<reference evidence="17" key="1">
    <citation type="submission" date="2019-01" db="EMBL/GenBank/DDBJ databases">
        <authorList>
            <consortium name="Pathogen Informatics"/>
        </authorList>
    </citation>
    <scope>NUCLEOTIDE SEQUENCE [LARGE SCALE GENOMIC DNA]</scope>
    <source>
        <strain evidence="17">NCTC10113</strain>
    </source>
</reference>
<dbReference type="PRINTS" id="PR01050">
    <property type="entry name" value="PYRUVTKNASE"/>
</dbReference>
<dbReference type="Gene3D" id="3.40.1380.20">
    <property type="entry name" value="Pyruvate kinase, C-terminal domain"/>
    <property type="match status" value="1"/>
</dbReference>
<dbReference type="UniPathway" id="UPA00109">
    <property type="reaction ID" value="UER00188"/>
</dbReference>
<comment type="similarity">
    <text evidence="3 14">Belongs to the pyruvate kinase family.</text>
</comment>
<evidence type="ECO:0000256" key="10">
    <source>
        <dbReference type="ARBA" id="ARBA00022842"/>
    </source>
</evidence>
<dbReference type="GO" id="GO:0004743">
    <property type="term" value="F:pyruvate kinase activity"/>
    <property type="evidence" value="ECO:0007669"/>
    <property type="project" value="UniProtKB-UniRule"/>
</dbReference>
<evidence type="ECO:0000256" key="12">
    <source>
        <dbReference type="ARBA" id="ARBA00023317"/>
    </source>
</evidence>
<name>A0A448ZYM6_METSV</name>